<dbReference type="AlphaFoldDB" id="A0AAW9S9A3"/>
<reference evidence="1 2" key="1">
    <citation type="submission" date="2024-04" db="EMBL/GenBank/DDBJ databases">
        <title>Novel genus in family Flammeovirgaceae.</title>
        <authorList>
            <person name="Nguyen T.H."/>
            <person name="Vuong T.Q."/>
            <person name="Le H."/>
            <person name="Kim S.-G."/>
        </authorList>
    </citation>
    <scope>NUCLEOTIDE SEQUENCE [LARGE SCALE GENOMIC DNA]</scope>
    <source>
        <strain evidence="1 2">JCM 23209</strain>
    </source>
</reference>
<organism evidence="1 2">
    <name type="scientific">Rapidithrix thailandica</name>
    <dbReference type="NCBI Taxonomy" id="413964"/>
    <lineage>
        <taxon>Bacteria</taxon>
        <taxon>Pseudomonadati</taxon>
        <taxon>Bacteroidota</taxon>
        <taxon>Cytophagia</taxon>
        <taxon>Cytophagales</taxon>
        <taxon>Flammeovirgaceae</taxon>
        <taxon>Rapidithrix</taxon>
    </lineage>
</organism>
<proteinExistence type="predicted"/>
<accession>A0AAW9S9A3</accession>
<dbReference type="PROSITE" id="PS51257">
    <property type="entry name" value="PROKAR_LIPOPROTEIN"/>
    <property type="match status" value="1"/>
</dbReference>
<name>A0AAW9S9A3_9BACT</name>
<evidence type="ECO:0000313" key="1">
    <source>
        <dbReference type="EMBL" id="MEN7550057.1"/>
    </source>
</evidence>
<evidence type="ECO:0008006" key="3">
    <source>
        <dbReference type="Google" id="ProtNLM"/>
    </source>
</evidence>
<sequence length="234" mass="27952">MDRILIAISFIPFMITSCQNESSVIIDPDPFKKAFQNQGIRMITSYEPYTTDIVDTTYLNKQGQITLEKEYASTKRYEYDSSGNLVRLLSVNDVPSNYFIEYQKEDNKVLQKWYLINHLRWDFEEKDLDVLERTVEFKLDASGKVTEGKDLDYGVLTRYEYDNTKLISRKVYSDEDFDNPRLNWIYKYSGDSKLIKIECFKESELFIEHYYNDDGLLDSTRRNNYSIVYKYKYY</sequence>
<dbReference type="RefSeq" id="WP_346822830.1">
    <property type="nucleotide sequence ID" value="NZ_JBDKWZ010000011.1"/>
</dbReference>
<keyword evidence="2" id="KW-1185">Reference proteome</keyword>
<comment type="caution">
    <text evidence="1">The sequence shown here is derived from an EMBL/GenBank/DDBJ whole genome shotgun (WGS) entry which is preliminary data.</text>
</comment>
<dbReference type="EMBL" id="JBDKWZ010000011">
    <property type="protein sequence ID" value="MEN7550057.1"/>
    <property type="molecule type" value="Genomic_DNA"/>
</dbReference>
<protein>
    <recommendedName>
        <fullName evidence="3">YD repeat-containing protein</fullName>
    </recommendedName>
</protein>
<gene>
    <name evidence="1" type="ORF">AAG747_19195</name>
</gene>
<evidence type="ECO:0000313" key="2">
    <source>
        <dbReference type="Proteomes" id="UP001403385"/>
    </source>
</evidence>
<dbReference type="Proteomes" id="UP001403385">
    <property type="component" value="Unassembled WGS sequence"/>
</dbReference>